<dbReference type="CDD" id="cd01335">
    <property type="entry name" value="Radical_SAM"/>
    <property type="match status" value="1"/>
</dbReference>
<keyword evidence="2" id="KW-0479">Metal-binding</keyword>
<evidence type="ECO:0000313" key="6">
    <source>
        <dbReference type="EMBL" id="SHO44942.1"/>
    </source>
</evidence>
<keyword evidence="4" id="KW-0411">Iron-sulfur</keyword>
<dbReference type="SUPFAM" id="SSF102114">
    <property type="entry name" value="Radical SAM enzymes"/>
    <property type="match status" value="1"/>
</dbReference>
<dbReference type="PROSITE" id="PS51918">
    <property type="entry name" value="RADICAL_SAM"/>
    <property type="match status" value="1"/>
</dbReference>
<dbReference type="GO" id="GO:0046872">
    <property type="term" value="F:metal ion binding"/>
    <property type="evidence" value="ECO:0007669"/>
    <property type="project" value="UniProtKB-KW"/>
</dbReference>
<dbReference type="Pfam" id="PF04055">
    <property type="entry name" value="Radical_SAM"/>
    <property type="match status" value="1"/>
</dbReference>
<reference evidence="6 7" key="1">
    <citation type="submission" date="2016-12" db="EMBL/GenBank/DDBJ databases">
        <authorList>
            <person name="Song W.-J."/>
            <person name="Kurnit D.M."/>
        </authorList>
    </citation>
    <scope>NUCLEOTIDE SEQUENCE [LARGE SCALE GENOMIC DNA]</scope>
    <source>
        <strain evidence="6 7">DSM 12503</strain>
    </source>
</reference>
<dbReference type="GO" id="GO:0003824">
    <property type="term" value="F:catalytic activity"/>
    <property type="evidence" value="ECO:0007669"/>
    <property type="project" value="InterPro"/>
</dbReference>
<keyword evidence="1" id="KW-0949">S-adenosyl-L-methionine</keyword>
<organism evidence="6 7">
    <name type="scientific">Anaerocolumna xylanovorans DSM 12503</name>
    <dbReference type="NCBI Taxonomy" id="1121345"/>
    <lineage>
        <taxon>Bacteria</taxon>
        <taxon>Bacillati</taxon>
        <taxon>Bacillota</taxon>
        <taxon>Clostridia</taxon>
        <taxon>Lachnospirales</taxon>
        <taxon>Lachnospiraceae</taxon>
        <taxon>Anaerocolumna</taxon>
    </lineage>
</organism>
<dbReference type="OrthoDB" id="9782387at2"/>
<dbReference type="EMBL" id="FRFD01000003">
    <property type="protein sequence ID" value="SHO44942.1"/>
    <property type="molecule type" value="Genomic_DNA"/>
</dbReference>
<evidence type="ECO:0000256" key="2">
    <source>
        <dbReference type="ARBA" id="ARBA00022723"/>
    </source>
</evidence>
<gene>
    <name evidence="6" type="ORF">SAMN02745217_00776</name>
</gene>
<evidence type="ECO:0000256" key="3">
    <source>
        <dbReference type="ARBA" id="ARBA00023004"/>
    </source>
</evidence>
<dbReference type="RefSeq" id="WP_073587446.1">
    <property type="nucleotide sequence ID" value="NZ_FRFD01000003.1"/>
</dbReference>
<dbReference type="AlphaFoldDB" id="A0A1M7Y0P2"/>
<dbReference type="Gene3D" id="3.20.20.70">
    <property type="entry name" value="Aldolase class I"/>
    <property type="match status" value="1"/>
</dbReference>
<dbReference type="SFLD" id="SFLDS00029">
    <property type="entry name" value="Radical_SAM"/>
    <property type="match status" value="1"/>
</dbReference>
<dbReference type="InterPro" id="IPR013785">
    <property type="entry name" value="Aldolase_TIM"/>
</dbReference>
<name>A0A1M7Y0P2_9FIRM</name>
<protein>
    <submittedName>
        <fullName evidence="6">Radical SAM superfamily enzyme, MoaA/NifB/PqqE/SkfB family</fullName>
    </submittedName>
</protein>
<dbReference type="Proteomes" id="UP000184612">
    <property type="component" value="Unassembled WGS sequence"/>
</dbReference>
<evidence type="ECO:0000313" key="7">
    <source>
        <dbReference type="Proteomes" id="UP000184612"/>
    </source>
</evidence>
<dbReference type="SFLD" id="SFLDG01386">
    <property type="entry name" value="main_SPASM_domain-containing"/>
    <property type="match status" value="1"/>
</dbReference>
<sequence>MKQEFDLERYMTNGVENIVKGALKASLFNPKESIFMAKYALSSKKSAAIRRRAEEAGEHIPAFLIASITSKCNLHCAGCYARANHACHDEEEKKQLTDKEWIAVFEEAKEIGVGFILLAGGEPLIRKDVIEAAANIPDILFPVFTNGTLIGEQYIKLFDKHRNLVPILSIEGREEVTDTRRGTGVYKKLFQSMKLLHQEGILFGASVTVTTENIKEVTSPEFLNQLYQKGCKVVIYVEFVPVSEEAQELAPGEYEREYLNTALTDIREHYEDMVCISFPGDEKTSGGCLAAGRGFFHINSQGGAEPCPFSPYSDINVRDSSLKKALQSKLFVRLREGNVLMEEHAGGCVLFEKRELVEELLNSKVRE</sequence>
<dbReference type="SFLD" id="SFLDG01067">
    <property type="entry name" value="SPASM/twitch_domain_containing"/>
    <property type="match status" value="1"/>
</dbReference>
<proteinExistence type="predicted"/>
<keyword evidence="3" id="KW-0408">Iron</keyword>
<evidence type="ECO:0000256" key="4">
    <source>
        <dbReference type="ARBA" id="ARBA00023014"/>
    </source>
</evidence>
<dbReference type="InterPro" id="IPR058240">
    <property type="entry name" value="rSAM_sf"/>
</dbReference>
<dbReference type="GO" id="GO:0051536">
    <property type="term" value="F:iron-sulfur cluster binding"/>
    <property type="evidence" value="ECO:0007669"/>
    <property type="project" value="UniProtKB-KW"/>
</dbReference>
<dbReference type="CDD" id="cd21128">
    <property type="entry name" value="SPASM_rSAM"/>
    <property type="match status" value="1"/>
</dbReference>
<dbReference type="PANTHER" id="PTHR43524:SF1">
    <property type="entry name" value="RADICAL SAM SUPERFAMILY PROTEIN"/>
    <property type="match status" value="1"/>
</dbReference>
<dbReference type="STRING" id="1121345.SAMN02745217_00776"/>
<accession>A0A1M7Y0P2</accession>
<feature type="domain" description="Radical SAM core" evidence="5">
    <location>
        <begin position="58"/>
        <end position="279"/>
    </location>
</feature>
<evidence type="ECO:0000256" key="1">
    <source>
        <dbReference type="ARBA" id="ARBA00022691"/>
    </source>
</evidence>
<dbReference type="PANTHER" id="PTHR43524">
    <property type="entry name" value="RADICAL SAM SUPERFAMILY PROTEIN"/>
    <property type="match status" value="1"/>
</dbReference>
<evidence type="ECO:0000259" key="5">
    <source>
        <dbReference type="PROSITE" id="PS51918"/>
    </source>
</evidence>
<dbReference type="InterPro" id="IPR007197">
    <property type="entry name" value="rSAM"/>
</dbReference>
<keyword evidence="7" id="KW-1185">Reference proteome</keyword>